<gene>
    <name evidence="1" type="ORF">GCM10010967_31250</name>
</gene>
<evidence type="ECO:0000313" key="1">
    <source>
        <dbReference type="EMBL" id="GGM95585.1"/>
    </source>
</evidence>
<dbReference type="Pfam" id="PF13644">
    <property type="entry name" value="DKNYY"/>
    <property type="match status" value="1"/>
</dbReference>
<comment type="caution">
    <text evidence="1">The sequence shown here is derived from an EMBL/GenBank/DDBJ whole genome shotgun (WGS) entry which is preliminary data.</text>
</comment>
<keyword evidence="2" id="KW-1185">Reference proteome</keyword>
<dbReference type="EMBL" id="BMLI01000001">
    <property type="protein sequence ID" value="GGM95585.1"/>
    <property type="molecule type" value="Genomic_DNA"/>
</dbReference>
<dbReference type="Proteomes" id="UP000632339">
    <property type="component" value="Unassembled WGS sequence"/>
</dbReference>
<evidence type="ECO:0000313" key="2">
    <source>
        <dbReference type="Proteomes" id="UP000632339"/>
    </source>
</evidence>
<dbReference type="InterPro" id="IPR027375">
    <property type="entry name" value="DKNYY"/>
</dbReference>
<evidence type="ECO:0008006" key="3">
    <source>
        <dbReference type="Google" id="ProtNLM"/>
    </source>
</evidence>
<accession>A0ABQ2HYP7</accession>
<proteinExistence type="predicted"/>
<dbReference type="RefSeq" id="WP_019942910.1">
    <property type="nucleotide sequence ID" value="NZ_BMLI01000001.1"/>
</dbReference>
<reference evidence="2" key="1">
    <citation type="journal article" date="2019" name="Int. J. Syst. Evol. Microbiol.">
        <title>The Global Catalogue of Microorganisms (GCM) 10K type strain sequencing project: providing services to taxonomists for standard genome sequencing and annotation.</title>
        <authorList>
            <consortium name="The Broad Institute Genomics Platform"/>
            <consortium name="The Broad Institute Genome Sequencing Center for Infectious Disease"/>
            <person name="Wu L."/>
            <person name="Ma J."/>
        </authorList>
    </citation>
    <scope>NUCLEOTIDE SEQUENCE [LARGE SCALE GENOMIC DNA]</scope>
    <source>
        <strain evidence="2">CGMCC 1.6375</strain>
    </source>
</reference>
<name>A0ABQ2HYP7_9BACT</name>
<protein>
    <recommendedName>
        <fullName evidence="3">DKNYY family protein</fullName>
    </recommendedName>
</protein>
<organism evidence="1 2">
    <name type="scientific">Dyadobacter beijingensis</name>
    <dbReference type="NCBI Taxonomy" id="365489"/>
    <lineage>
        <taxon>Bacteria</taxon>
        <taxon>Pseudomonadati</taxon>
        <taxon>Bacteroidota</taxon>
        <taxon>Cytophagia</taxon>
        <taxon>Cytophagales</taxon>
        <taxon>Spirosomataceae</taxon>
        <taxon>Dyadobacter</taxon>
    </lineage>
</organism>
<sequence>MLILLLITSVSLTLVVASLFLLRPATGSVAPSPVYDVYQIENKVVYYLHKPESRTAVIDAHARTFQVLTAGTVGEAAPSQYARDFENVYFRGTVIPGANPVYFRILGPDLARDDHNVFKANRLISTDARNFKCLDLHLSKDSQRVYYKDQVISEDAGAFRFICKWQKTCFYKDQSKVFVNGKSFRVADIDTFDYKGDGIFADHYQIYKFNGDGFQSDSGQPVFRAMMQFQPAFV</sequence>